<dbReference type="InterPro" id="IPR009057">
    <property type="entry name" value="Homeodomain-like_sf"/>
</dbReference>
<dbReference type="PRINTS" id="PR00455">
    <property type="entry name" value="HTHTETR"/>
</dbReference>
<comment type="caution">
    <text evidence="7">The sequence shown here is derived from an EMBL/GenBank/DDBJ whole genome shotgun (WGS) entry which is preliminary data.</text>
</comment>
<dbReference type="GO" id="GO:0003700">
    <property type="term" value="F:DNA-binding transcription factor activity"/>
    <property type="evidence" value="ECO:0007669"/>
    <property type="project" value="TreeGrafter"/>
</dbReference>
<dbReference type="SMR" id="A0A0J6VC11"/>
<dbReference type="Pfam" id="PF00440">
    <property type="entry name" value="TetR_N"/>
    <property type="match status" value="1"/>
</dbReference>
<evidence type="ECO:0000313" key="8">
    <source>
        <dbReference type="Proteomes" id="UP000036513"/>
    </source>
</evidence>
<dbReference type="EMBL" id="JYNL01000069">
    <property type="protein sequence ID" value="KMO67724.1"/>
    <property type="molecule type" value="Genomic_DNA"/>
</dbReference>
<evidence type="ECO:0000256" key="2">
    <source>
        <dbReference type="ARBA" id="ARBA00023125"/>
    </source>
</evidence>
<evidence type="ECO:0000256" key="4">
    <source>
        <dbReference type="PROSITE-ProRule" id="PRU00335"/>
    </source>
</evidence>
<evidence type="ECO:0000259" key="6">
    <source>
        <dbReference type="PROSITE" id="PS50977"/>
    </source>
</evidence>
<evidence type="ECO:0000256" key="3">
    <source>
        <dbReference type="ARBA" id="ARBA00023163"/>
    </source>
</evidence>
<dbReference type="Proteomes" id="UP000036513">
    <property type="component" value="Unassembled WGS sequence"/>
</dbReference>
<keyword evidence="3" id="KW-0804">Transcription</keyword>
<protein>
    <submittedName>
        <fullName evidence="7">Nucleoid occlusion factor SlmA</fullName>
    </submittedName>
</protein>
<dbReference type="PANTHER" id="PTHR30055:SF149">
    <property type="entry name" value="TETR-FAMILY TRANSCRIPTIONAL REGULATOR"/>
    <property type="match status" value="1"/>
</dbReference>
<dbReference type="Gene3D" id="1.10.10.60">
    <property type="entry name" value="Homeodomain-like"/>
    <property type="match status" value="1"/>
</dbReference>
<reference evidence="7 8" key="1">
    <citation type="journal article" date="2015" name="Genome Biol. Evol.">
        <title>Characterization of Three Mycobacterium spp. with Potential Use in Bioremediation by Genome Sequencing and Comparative Genomics.</title>
        <authorList>
            <person name="Das S."/>
            <person name="Pettersson B.M."/>
            <person name="Behra P.R."/>
            <person name="Ramesh M."/>
            <person name="Dasgupta S."/>
            <person name="Bhattacharya A."/>
            <person name="Kirsebom L.A."/>
        </authorList>
    </citation>
    <scope>NUCLEOTIDE SEQUENCE [LARGE SCALE GENOMIC DNA]</scope>
    <source>
        <strain evidence="7 8">DSM 43826</strain>
    </source>
</reference>
<evidence type="ECO:0000256" key="5">
    <source>
        <dbReference type="SAM" id="MobiDB-lite"/>
    </source>
</evidence>
<dbReference type="PANTHER" id="PTHR30055">
    <property type="entry name" value="HTH-TYPE TRANSCRIPTIONAL REGULATOR RUTR"/>
    <property type="match status" value="1"/>
</dbReference>
<organism evidence="7 8">
    <name type="scientific">Mycolicibacterium chlorophenolicum</name>
    <dbReference type="NCBI Taxonomy" id="37916"/>
    <lineage>
        <taxon>Bacteria</taxon>
        <taxon>Bacillati</taxon>
        <taxon>Actinomycetota</taxon>
        <taxon>Actinomycetes</taxon>
        <taxon>Mycobacteriales</taxon>
        <taxon>Mycobacteriaceae</taxon>
        <taxon>Mycolicibacterium</taxon>
    </lineage>
</organism>
<proteinExistence type="predicted"/>
<feature type="domain" description="HTH tetR-type" evidence="6">
    <location>
        <begin position="27"/>
        <end position="87"/>
    </location>
</feature>
<evidence type="ECO:0000313" key="7">
    <source>
        <dbReference type="EMBL" id="KMO67724.1"/>
    </source>
</evidence>
<dbReference type="GO" id="GO:0000976">
    <property type="term" value="F:transcription cis-regulatory region binding"/>
    <property type="evidence" value="ECO:0007669"/>
    <property type="project" value="TreeGrafter"/>
</dbReference>
<dbReference type="InterPro" id="IPR023772">
    <property type="entry name" value="DNA-bd_HTH_TetR-type_CS"/>
</dbReference>
<dbReference type="Gene3D" id="1.10.357.10">
    <property type="entry name" value="Tetracycline Repressor, domain 2"/>
    <property type="match status" value="1"/>
</dbReference>
<dbReference type="PROSITE" id="PS50977">
    <property type="entry name" value="HTH_TETR_2"/>
    <property type="match status" value="1"/>
</dbReference>
<dbReference type="PATRIC" id="fig|37916.4.peg.6993"/>
<dbReference type="RefSeq" id="WP_048473868.1">
    <property type="nucleotide sequence ID" value="NZ_JYNL01000069.1"/>
</dbReference>
<gene>
    <name evidence="7" type="primary">slmA_2</name>
    <name evidence="7" type="ORF">MCHLDSM_06977</name>
</gene>
<dbReference type="Pfam" id="PF16859">
    <property type="entry name" value="TetR_C_11"/>
    <property type="match status" value="1"/>
</dbReference>
<dbReference type="AlphaFoldDB" id="A0A0J6VC11"/>
<dbReference type="SUPFAM" id="SSF46689">
    <property type="entry name" value="Homeodomain-like"/>
    <property type="match status" value="1"/>
</dbReference>
<sequence length="210" mass="22890">MVGRVVPDSAKSGAVPPDSGSDQYGWTEREAELLTVTLRLLQSHGYDRLTVDAVATEAKASKATMYRRWPSKADLVLAAFIEGTRESAVAPNTGSLREDLLAIGTAVAAHSREHASTMRAVLNEMSHSAGLRAAMQDKFVRHRHTMIEEVLTAAAERGEISTAAINPEIWDVLPGYLVFRSLMSERPPTDETVRALVDDVVLPALQRTRA</sequence>
<dbReference type="InterPro" id="IPR050109">
    <property type="entry name" value="HTH-type_TetR-like_transc_reg"/>
</dbReference>
<keyword evidence="2 4" id="KW-0238">DNA-binding</keyword>
<name>A0A0J6VC11_9MYCO</name>
<dbReference type="STRING" id="37916.MCHLDSM_06977"/>
<feature type="region of interest" description="Disordered" evidence="5">
    <location>
        <begin position="1"/>
        <end position="24"/>
    </location>
</feature>
<dbReference type="InterPro" id="IPR011075">
    <property type="entry name" value="TetR_C"/>
</dbReference>
<dbReference type="InterPro" id="IPR001647">
    <property type="entry name" value="HTH_TetR"/>
</dbReference>
<evidence type="ECO:0000256" key="1">
    <source>
        <dbReference type="ARBA" id="ARBA00023015"/>
    </source>
</evidence>
<dbReference type="PROSITE" id="PS01081">
    <property type="entry name" value="HTH_TETR_1"/>
    <property type="match status" value="1"/>
</dbReference>
<accession>A0A0J6VC11</accession>
<dbReference type="SUPFAM" id="SSF48498">
    <property type="entry name" value="Tetracyclin repressor-like, C-terminal domain"/>
    <property type="match status" value="1"/>
</dbReference>
<keyword evidence="1" id="KW-0805">Transcription regulation</keyword>
<keyword evidence="8" id="KW-1185">Reference proteome</keyword>
<dbReference type="InterPro" id="IPR036271">
    <property type="entry name" value="Tet_transcr_reg_TetR-rel_C_sf"/>
</dbReference>
<feature type="DNA-binding region" description="H-T-H motif" evidence="4">
    <location>
        <begin position="50"/>
        <end position="69"/>
    </location>
</feature>